<proteinExistence type="predicted"/>
<evidence type="ECO:0000256" key="2">
    <source>
        <dbReference type="SAM" id="SignalP"/>
    </source>
</evidence>
<dbReference type="AlphaFoldDB" id="A0A2G8RT40"/>
<keyword evidence="4" id="KW-1185">Reference proteome</keyword>
<protein>
    <recommendedName>
        <fullName evidence="5">Transporter</fullName>
    </recommendedName>
</protein>
<keyword evidence="2" id="KW-0732">Signal</keyword>
<gene>
    <name evidence="3" type="ORF">GSI_12566</name>
</gene>
<dbReference type="STRING" id="1077348.A0A2G8RT40"/>
<evidence type="ECO:0000256" key="1">
    <source>
        <dbReference type="SAM" id="Phobius"/>
    </source>
</evidence>
<feature type="transmembrane region" description="Helical" evidence="1">
    <location>
        <begin position="238"/>
        <end position="261"/>
    </location>
</feature>
<evidence type="ECO:0000313" key="4">
    <source>
        <dbReference type="Proteomes" id="UP000230002"/>
    </source>
</evidence>
<name>A0A2G8RT40_9APHY</name>
<feature type="chain" id="PRO_5013802470" description="Transporter" evidence="2">
    <location>
        <begin position="19"/>
        <end position="305"/>
    </location>
</feature>
<sequence>MTTLALLLALSLAPQASANTTLATACTPAHDHLDTTTGRFSSDCDDTSFCAPNTTVSGAGTCQPRQCRRDEFPFGFSNTTVPIPPLCERGAFCPDEGGGCRPLVAVGMPCEAGRDEQCAPPADWAELAGWLNVNGSLCLRSVCTGWGREWGRWANRTLGQPCVRDVTVYMDSSGFGNEITKHNCRTPRFYCHDQFQVCVPTRGLGVQCGADYECHSHNCGPKGVCLQAKGTPNSVKTWQVVVTGFSVVATMIVIVTVLTLVHKRLRLMRLAEIREYYEEQMTLRTSLAALHAVAANRHAKDKRHD</sequence>
<reference evidence="3 4" key="1">
    <citation type="journal article" date="2015" name="Sci. Rep.">
        <title>Chromosome-level genome map provides insights into diverse defense mechanisms in the medicinal fungus Ganoderma sinense.</title>
        <authorList>
            <person name="Zhu Y."/>
            <person name="Xu J."/>
            <person name="Sun C."/>
            <person name="Zhou S."/>
            <person name="Xu H."/>
            <person name="Nelson D.R."/>
            <person name="Qian J."/>
            <person name="Song J."/>
            <person name="Luo H."/>
            <person name="Xiang L."/>
            <person name="Li Y."/>
            <person name="Xu Z."/>
            <person name="Ji A."/>
            <person name="Wang L."/>
            <person name="Lu S."/>
            <person name="Hayward A."/>
            <person name="Sun W."/>
            <person name="Li X."/>
            <person name="Schwartz D.C."/>
            <person name="Wang Y."/>
            <person name="Chen S."/>
        </authorList>
    </citation>
    <scope>NUCLEOTIDE SEQUENCE [LARGE SCALE GENOMIC DNA]</scope>
    <source>
        <strain evidence="3 4">ZZ0214-1</strain>
    </source>
</reference>
<dbReference type="Proteomes" id="UP000230002">
    <property type="component" value="Unassembled WGS sequence"/>
</dbReference>
<dbReference type="EMBL" id="AYKW01000056">
    <property type="protein sequence ID" value="PIL24682.1"/>
    <property type="molecule type" value="Genomic_DNA"/>
</dbReference>
<evidence type="ECO:0000313" key="3">
    <source>
        <dbReference type="EMBL" id="PIL24682.1"/>
    </source>
</evidence>
<dbReference type="OrthoDB" id="195231at2759"/>
<keyword evidence="1" id="KW-0472">Membrane</keyword>
<organism evidence="3 4">
    <name type="scientific">Ganoderma sinense ZZ0214-1</name>
    <dbReference type="NCBI Taxonomy" id="1077348"/>
    <lineage>
        <taxon>Eukaryota</taxon>
        <taxon>Fungi</taxon>
        <taxon>Dikarya</taxon>
        <taxon>Basidiomycota</taxon>
        <taxon>Agaricomycotina</taxon>
        <taxon>Agaricomycetes</taxon>
        <taxon>Polyporales</taxon>
        <taxon>Polyporaceae</taxon>
        <taxon>Ganoderma</taxon>
    </lineage>
</organism>
<accession>A0A2G8RT40</accession>
<comment type="caution">
    <text evidence="3">The sequence shown here is derived from an EMBL/GenBank/DDBJ whole genome shotgun (WGS) entry which is preliminary data.</text>
</comment>
<feature type="signal peptide" evidence="2">
    <location>
        <begin position="1"/>
        <end position="18"/>
    </location>
</feature>
<keyword evidence="1" id="KW-0812">Transmembrane</keyword>
<evidence type="ECO:0008006" key="5">
    <source>
        <dbReference type="Google" id="ProtNLM"/>
    </source>
</evidence>
<keyword evidence="1" id="KW-1133">Transmembrane helix</keyword>